<reference evidence="3" key="1">
    <citation type="journal article" date="2017" name="Nat. Commun.">
        <title>The asparagus genome sheds light on the origin and evolution of a young Y chromosome.</title>
        <authorList>
            <person name="Harkess A."/>
            <person name="Zhou J."/>
            <person name="Xu C."/>
            <person name="Bowers J.E."/>
            <person name="Van der Hulst R."/>
            <person name="Ayyampalayam S."/>
            <person name="Mercati F."/>
            <person name="Riccardi P."/>
            <person name="McKain M.R."/>
            <person name="Kakrana A."/>
            <person name="Tang H."/>
            <person name="Ray J."/>
            <person name="Groenendijk J."/>
            <person name="Arikit S."/>
            <person name="Mathioni S.M."/>
            <person name="Nakano M."/>
            <person name="Shan H."/>
            <person name="Telgmann-Rauber A."/>
            <person name="Kanno A."/>
            <person name="Yue Z."/>
            <person name="Chen H."/>
            <person name="Li W."/>
            <person name="Chen Y."/>
            <person name="Xu X."/>
            <person name="Zhang Y."/>
            <person name="Luo S."/>
            <person name="Chen H."/>
            <person name="Gao J."/>
            <person name="Mao Z."/>
            <person name="Pires J.C."/>
            <person name="Luo M."/>
            <person name="Kudrna D."/>
            <person name="Wing R.A."/>
            <person name="Meyers B.C."/>
            <person name="Yi K."/>
            <person name="Kong H."/>
            <person name="Lavrijsen P."/>
            <person name="Sunseri F."/>
            <person name="Falavigna A."/>
            <person name="Ye Y."/>
            <person name="Leebens-Mack J.H."/>
            <person name="Chen G."/>
        </authorList>
    </citation>
    <scope>NUCLEOTIDE SEQUENCE [LARGE SCALE GENOMIC DNA]</scope>
    <source>
        <strain evidence="3">cv. DH0086</strain>
    </source>
</reference>
<feature type="domain" description="Sieve element occlusion N-terminal" evidence="1">
    <location>
        <begin position="6"/>
        <end position="224"/>
    </location>
</feature>
<dbReference type="Gramene" id="ONK55557">
    <property type="protein sequence ID" value="ONK55557"/>
    <property type="gene ID" value="A4U43_UnF1670"/>
</dbReference>
<dbReference type="OrthoDB" id="786673at2759"/>
<evidence type="ECO:0000313" key="3">
    <source>
        <dbReference type="Proteomes" id="UP000243459"/>
    </source>
</evidence>
<dbReference type="Proteomes" id="UP000243459">
    <property type="component" value="Unassembled WGS sequence"/>
</dbReference>
<organism evidence="2 3">
    <name type="scientific">Asparagus officinalis</name>
    <name type="common">Garden asparagus</name>
    <dbReference type="NCBI Taxonomy" id="4686"/>
    <lineage>
        <taxon>Eukaryota</taxon>
        <taxon>Viridiplantae</taxon>
        <taxon>Streptophyta</taxon>
        <taxon>Embryophyta</taxon>
        <taxon>Tracheophyta</taxon>
        <taxon>Spermatophyta</taxon>
        <taxon>Magnoliopsida</taxon>
        <taxon>Liliopsida</taxon>
        <taxon>Asparagales</taxon>
        <taxon>Asparagaceae</taxon>
        <taxon>Asparagoideae</taxon>
        <taxon>Asparagus</taxon>
    </lineage>
</organism>
<dbReference type="OMA" id="IAMLTHI"/>
<sequence>MMKLYEDILMKKILQIHLPDKCHIDSRPLLRLAEEIVHCITTKDERKLSDGIGEVWPDKHKELAYLIHLISSEILRDKGRDHSSHITTMSVLELLGNQSWGTKVIIVLSALATCYAELWLILKHSSTNPLALSVARLRGVNSLGTMESFECRFKALRYLFEGMVDVAKCITEFEILPEQYIMLDFEAMAAVKPHIHMASYWVIRSSVTCARQITGMISLNSEKMHVLSLILYSVS</sequence>
<dbReference type="GO" id="GO:0010088">
    <property type="term" value="P:phloem development"/>
    <property type="evidence" value="ECO:0007669"/>
    <property type="project" value="InterPro"/>
</dbReference>
<dbReference type="AlphaFoldDB" id="A0A1R3L7G4"/>
<dbReference type="PANTHER" id="PTHR33232">
    <property type="entry name" value="PROTEIN SIEVE ELEMENT OCCLUSION B-LIKE"/>
    <property type="match status" value="1"/>
</dbReference>
<dbReference type="InterPro" id="IPR039299">
    <property type="entry name" value="SEOA"/>
</dbReference>
<dbReference type="PANTHER" id="PTHR33232:SF11">
    <property type="entry name" value="PROTEIN SIEVE ELEMENT OCCLUSION C"/>
    <property type="match status" value="1"/>
</dbReference>
<evidence type="ECO:0000259" key="1">
    <source>
        <dbReference type="Pfam" id="PF14576"/>
    </source>
</evidence>
<dbReference type="Pfam" id="PF14576">
    <property type="entry name" value="SEO_N"/>
    <property type="match status" value="1"/>
</dbReference>
<gene>
    <name evidence="2" type="ORF">A4U43_UnF1670</name>
</gene>
<dbReference type="EMBL" id="KV863388">
    <property type="protein sequence ID" value="ONK55557.1"/>
    <property type="molecule type" value="Genomic_DNA"/>
</dbReference>
<dbReference type="InterPro" id="IPR027942">
    <property type="entry name" value="SEO_N"/>
</dbReference>
<protein>
    <recommendedName>
        <fullName evidence="1">Sieve element occlusion N-terminal domain-containing protein</fullName>
    </recommendedName>
</protein>
<evidence type="ECO:0000313" key="2">
    <source>
        <dbReference type="EMBL" id="ONK55557.1"/>
    </source>
</evidence>
<accession>A0A1R3L7G4</accession>
<name>A0A1R3L7G4_ASPOF</name>
<proteinExistence type="predicted"/>
<keyword evidence="3" id="KW-1185">Reference proteome</keyword>